<reference evidence="1 2" key="1">
    <citation type="journal article" date="2023" name="Science">
        <title>Complex scaffold remodeling in plant triterpene biosynthesis.</title>
        <authorList>
            <person name="De La Pena R."/>
            <person name="Hodgson H."/>
            <person name="Liu J.C."/>
            <person name="Stephenson M.J."/>
            <person name="Martin A.C."/>
            <person name="Owen C."/>
            <person name="Harkess A."/>
            <person name="Leebens-Mack J."/>
            <person name="Jimenez L.E."/>
            <person name="Osbourn A."/>
            <person name="Sattely E.S."/>
        </authorList>
    </citation>
    <scope>NUCLEOTIDE SEQUENCE [LARGE SCALE GENOMIC DNA]</scope>
    <source>
        <strain evidence="2">cv. JPN11</strain>
        <tissue evidence="1">Leaf</tissue>
    </source>
</reference>
<dbReference type="EMBL" id="CM051394">
    <property type="protein sequence ID" value="KAJ4727798.1"/>
    <property type="molecule type" value="Genomic_DNA"/>
</dbReference>
<gene>
    <name evidence="1" type="ORF">OWV82_000838</name>
</gene>
<name>A0ACC1YX82_MELAZ</name>
<keyword evidence="2" id="KW-1185">Reference proteome</keyword>
<comment type="caution">
    <text evidence="1">The sequence shown here is derived from an EMBL/GenBank/DDBJ whole genome shotgun (WGS) entry which is preliminary data.</text>
</comment>
<organism evidence="1 2">
    <name type="scientific">Melia azedarach</name>
    <name type="common">Chinaberry tree</name>
    <dbReference type="NCBI Taxonomy" id="155640"/>
    <lineage>
        <taxon>Eukaryota</taxon>
        <taxon>Viridiplantae</taxon>
        <taxon>Streptophyta</taxon>
        <taxon>Embryophyta</taxon>
        <taxon>Tracheophyta</taxon>
        <taxon>Spermatophyta</taxon>
        <taxon>Magnoliopsida</taxon>
        <taxon>eudicotyledons</taxon>
        <taxon>Gunneridae</taxon>
        <taxon>Pentapetalae</taxon>
        <taxon>rosids</taxon>
        <taxon>malvids</taxon>
        <taxon>Sapindales</taxon>
        <taxon>Meliaceae</taxon>
        <taxon>Melia</taxon>
    </lineage>
</organism>
<evidence type="ECO:0000313" key="1">
    <source>
        <dbReference type="EMBL" id="KAJ4727798.1"/>
    </source>
</evidence>
<dbReference type="Proteomes" id="UP001164539">
    <property type="component" value="Chromosome 1"/>
</dbReference>
<protein>
    <submittedName>
        <fullName evidence="1">rRNA adenine N(6)-methyltransferase</fullName>
    </submittedName>
</protein>
<proteinExistence type="predicted"/>
<accession>A0ACC1YX82</accession>
<sequence length="227" mass="25698">MCGKHPLSNLLPTHIQVKLLFHQPAFRCAITMFQKEFAMRLVAQPGDKLSRRLSVNTQLYARVSHLLKVGKNNFRPPRKVDSSVVRIEPRKPQPQVNLKEWDGFIRIFRLKNVLSMLEKNYKTLQALQSSQIAILGNTDIGMDISGLGDSKGDDQSMEMDGGSDDEMEVEDDDGEDIEAEGEVSVFKDKVLGVLKEGQLEEKRASKLTQQEFLYLLSFFNKAGIHFS</sequence>
<evidence type="ECO:0000313" key="2">
    <source>
        <dbReference type="Proteomes" id="UP001164539"/>
    </source>
</evidence>